<dbReference type="InterPro" id="IPR003018">
    <property type="entry name" value="GAF"/>
</dbReference>
<protein>
    <submittedName>
        <fullName evidence="3">Transcriptional regulator</fullName>
    </submittedName>
</protein>
<gene>
    <name evidence="3" type="ORF">GCM10010977_10500</name>
</gene>
<name>A0ABQ2LTP8_9MICC</name>
<evidence type="ECO:0000313" key="4">
    <source>
        <dbReference type="Proteomes" id="UP000642509"/>
    </source>
</evidence>
<dbReference type="EMBL" id="BMLQ01000002">
    <property type="protein sequence ID" value="GGO43096.1"/>
    <property type="molecule type" value="Genomic_DNA"/>
</dbReference>
<proteinExistence type="predicted"/>
<comment type="caution">
    <text evidence="3">The sequence shown here is derived from an EMBL/GenBank/DDBJ whole genome shotgun (WGS) entry which is preliminary data.</text>
</comment>
<keyword evidence="4" id="KW-1185">Reference proteome</keyword>
<dbReference type="Pfam" id="PF01590">
    <property type="entry name" value="GAF"/>
    <property type="match status" value="1"/>
</dbReference>
<dbReference type="Gene3D" id="3.30.450.40">
    <property type="match status" value="1"/>
</dbReference>
<dbReference type="InterPro" id="IPR029016">
    <property type="entry name" value="GAF-like_dom_sf"/>
</dbReference>
<dbReference type="RefSeq" id="WP_188804874.1">
    <property type="nucleotide sequence ID" value="NZ_BAAAOU010000001.1"/>
</dbReference>
<feature type="region of interest" description="Disordered" evidence="1">
    <location>
        <begin position="351"/>
        <end position="374"/>
    </location>
</feature>
<evidence type="ECO:0000259" key="2">
    <source>
        <dbReference type="Pfam" id="PF01590"/>
    </source>
</evidence>
<sequence>MEATERIRSAWERCAAQGLSRELDGPPQVLPDQDIRHRRDLSPLGRHVDVVADILGVSQGSAEPRVAILTGPDGTVLWRRGGRAPLRRADHLGFVEGAGWDEHHVGTNAIAQALRSGTAEELSGPEHFALSHSTWDCTSAPVHRPESGEVLGVIDLSGPRGSANPDTRRLVRSAARVVEALLSVPPSRPASADAVPLLELRLLAEPAAARVNNGDWFTLPTRTAEILALLSLRDRGWSAEEMAYELYGDHGSPGTVRIEIHRARRRLGAVIAATPYRFTDASRVTSDVARLRAALEEGDLDRALCIYRQPLLRSSDLLALEQWRGELDRATTDAVRRSSDPRMEIRWSHTEMGQANALPGPPVGWASGQNIPAS</sequence>
<reference evidence="4" key="1">
    <citation type="journal article" date="2019" name="Int. J. Syst. Evol. Microbiol.">
        <title>The Global Catalogue of Microorganisms (GCM) 10K type strain sequencing project: providing services to taxonomists for standard genome sequencing and annotation.</title>
        <authorList>
            <consortium name="The Broad Institute Genomics Platform"/>
            <consortium name="The Broad Institute Genome Sequencing Center for Infectious Disease"/>
            <person name="Wu L."/>
            <person name="Ma J."/>
        </authorList>
    </citation>
    <scope>NUCLEOTIDE SEQUENCE [LARGE SCALE GENOMIC DNA]</scope>
    <source>
        <strain evidence="4">CGMCC 1.7064</strain>
    </source>
</reference>
<dbReference type="Proteomes" id="UP000642509">
    <property type="component" value="Unassembled WGS sequence"/>
</dbReference>
<accession>A0ABQ2LTP8</accession>
<feature type="domain" description="GAF" evidence="2">
    <location>
        <begin position="66"/>
        <end position="180"/>
    </location>
</feature>
<evidence type="ECO:0000313" key="3">
    <source>
        <dbReference type="EMBL" id="GGO43096.1"/>
    </source>
</evidence>
<evidence type="ECO:0000256" key="1">
    <source>
        <dbReference type="SAM" id="MobiDB-lite"/>
    </source>
</evidence>
<organism evidence="3 4">
    <name type="scientific">Citricoccus zhacaiensis</name>
    <dbReference type="NCBI Taxonomy" id="489142"/>
    <lineage>
        <taxon>Bacteria</taxon>
        <taxon>Bacillati</taxon>
        <taxon>Actinomycetota</taxon>
        <taxon>Actinomycetes</taxon>
        <taxon>Micrococcales</taxon>
        <taxon>Micrococcaceae</taxon>
        <taxon>Citricoccus</taxon>
    </lineage>
</organism>